<feature type="region of interest" description="Disordered" evidence="1">
    <location>
        <begin position="21"/>
        <end position="59"/>
    </location>
</feature>
<proteinExistence type="predicted"/>
<sequence length="102" mass="10949">MAKSTTIEKLIGLDNAKGIANLSPIEGGSEHNRREASFITIGGNSDPNAPSPSNCSDSKKLEKGTVIKFQIKGCSHRICSKRSSRRLQKSTIMENATMGSNN</sequence>
<comment type="caution">
    <text evidence="2">The sequence shown here is derived from an EMBL/GenBank/DDBJ whole genome shotgun (WGS) entry which is preliminary data.</text>
</comment>
<organism evidence="2 3">
    <name type="scientific">Forsythia ovata</name>
    <dbReference type="NCBI Taxonomy" id="205694"/>
    <lineage>
        <taxon>Eukaryota</taxon>
        <taxon>Viridiplantae</taxon>
        <taxon>Streptophyta</taxon>
        <taxon>Embryophyta</taxon>
        <taxon>Tracheophyta</taxon>
        <taxon>Spermatophyta</taxon>
        <taxon>Magnoliopsida</taxon>
        <taxon>eudicotyledons</taxon>
        <taxon>Gunneridae</taxon>
        <taxon>Pentapetalae</taxon>
        <taxon>asterids</taxon>
        <taxon>lamiids</taxon>
        <taxon>Lamiales</taxon>
        <taxon>Oleaceae</taxon>
        <taxon>Forsythieae</taxon>
        <taxon>Forsythia</taxon>
    </lineage>
</organism>
<evidence type="ECO:0000313" key="2">
    <source>
        <dbReference type="EMBL" id="KAL2456018.1"/>
    </source>
</evidence>
<dbReference type="Proteomes" id="UP001604277">
    <property type="component" value="Unassembled WGS sequence"/>
</dbReference>
<reference evidence="3" key="1">
    <citation type="submission" date="2024-07" db="EMBL/GenBank/DDBJ databases">
        <title>Two chromosome-level genome assemblies of Korean endemic species Abeliophyllum distichum and Forsythia ovata (Oleaceae).</title>
        <authorList>
            <person name="Jang H."/>
        </authorList>
    </citation>
    <scope>NUCLEOTIDE SEQUENCE [LARGE SCALE GENOMIC DNA]</scope>
</reference>
<name>A0ABD1NWM7_9LAMI</name>
<dbReference type="EMBL" id="JBFOLJ010000085">
    <property type="protein sequence ID" value="KAL2456018.1"/>
    <property type="molecule type" value="Genomic_DNA"/>
</dbReference>
<protein>
    <submittedName>
        <fullName evidence="2">Uncharacterized protein</fullName>
    </submittedName>
</protein>
<feature type="compositionally biased region" description="Polar residues" evidence="1">
    <location>
        <begin position="42"/>
        <end position="56"/>
    </location>
</feature>
<dbReference type="AlphaFoldDB" id="A0ABD1NWM7"/>
<gene>
    <name evidence="2" type="ORF">Fot_57129</name>
</gene>
<evidence type="ECO:0000313" key="3">
    <source>
        <dbReference type="Proteomes" id="UP001604277"/>
    </source>
</evidence>
<keyword evidence="3" id="KW-1185">Reference proteome</keyword>
<evidence type="ECO:0000256" key="1">
    <source>
        <dbReference type="SAM" id="MobiDB-lite"/>
    </source>
</evidence>
<accession>A0ABD1NWM7</accession>